<dbReference type="AlphaFoldDB" id="A0A2W2AUG9"/>
<feature type="active site" description="Proton donor" evidence="10 11">
    <location>
        <position position="204"/>
    </location>
</feature>
<dbReference type="RefSeq" id="WP_110999998.1">
    <property type="nucleotide sequence ID" value="NZ_QKTW01000022.1"/>
</dbReference>
<dbReference type="InterPro" id="IPR020809">
    <property type="entry name" value="Enolase_CS"/>
</dbReference>
<dbReference type="InterPro" id="IPR029017">
    <property type="entry name" value="Enolase-like_N"/>
</dbReference>
<feature type="binding site" evidence="12">
    <location>
        <position position="312"/>
    </location>
    <ligand>
        <name>substrate</name>
    </ligand>
</feature>
<evidence type="ECO:0000256" key="2">
    <source>
        <dbReference type="ARBA" id="ARBA00009604"/>
    </source>
</evidence>
<dbReference type="SMART" id="SM01192">
    <property type="entry name" value="Enolase_C"/>
    <property type="match status" value="1"/>
</dbReference>
<feature type="binding site" evidence="12">
    <location>
        <position position="163"/>
    </location>
    <ligand>
        <name>substrate</name>
    </ligand>
</feature>
<dbReference type="PROSITE" id="PS00164">
    <property type="entry name" value="ENOLASE"/>
    <property type="match status" value="1"/>
</dbReference>
<evidence type="ECO:0000313" key="17">
    <source>
        <dbReference type="Proteomes" id="UP000248745"/>
    </source>
</evidence>
<feature type="binding site" evidence="12">
    <location>
        <position position="154"/>
    </location>
    <ligand>
        <name>substrate</name>
    </ligand>
</feature>
<feature type="active site" description="Proton acceptor" evidence="10 11">
    <location>
        <position position="337"/>
    </location>
</feature>
<dbReference type="GO" id="GO:0004634">
    <property type="term" value="F:phosphopyruvate hydratase activity"/>
    <property type="evidence" value="ECO:0007669"/>
    <property type="project" value="UniProtKB-UniRule"/>
</dbReference>
<evidence type="ECO:0000256" key="11">
    <source>
        <dbReference type="PIRSR" id="PIRSR001400-1"/>
    </source>
</evidence>
<dbReference type="GO" id="GO:0006096">
    <property type="term" value="P:glycolytic process"/>
    <property type="evidence" value="ECO:0007669"/>
    <property type="project" value="UniProtKB-UniRule"/>
</dbReference>
<feature type="binding site" evidence="10 13">
    <location>
        <position position="312"/>
    </location>
    <ligand>
        <name>Mg(2+)</name>
        <dbReference type="ChEBI" id="CHEBI:18420"/>
    </ligand>
</feature>
<dbReference type="NCBIfam" id="TIGR01060">
    <property type="entry name" value="eno"/>
    <property type="match status" value="1"/>
</dbReference>
<feature type="binding site" evidence="10">
    <location>
        <position position="337"/>
    </location>
    <ligand>
        <name>(2R)-2-phosphoglycerate</name>
        <dbReference type="ChEBI" id="CHEBI:58289"/>
    </ligand>
</feature>
<dbReference type="GO" id="GO:0000287">
    <property type="term" value="F:magnesium ion binding"/>
    <property type="evidence" value="ECO:0007669"/>
    <property type="project" value="UniProtKB-UniRule"/>
</dbReference>
<dbReference type="UniPathway" id="UPA00109">
    <property type="reaction ID" value="UER00187"/>
</dbReference>
<evidence type="ECO:0000313" key="16">
    <source>
        <dbReference type="EMBL" id="PZF71624.1"/>
    </source>
</evidence>
<protein>
    <recommendedName>
        <fullName evidence="4 10">Enolase</fullName>
        <ecNumber evidence="3 10">4.2.1.11</ecNumber>
    </recommendedName>
    <alternativeName>
        <fullName evidence="10">2-phospho-D-glycerate hydro-lyase</fullName>
    </alternativeName>
    <alternativeName>
        <fullName evidence="10">2-phosphoglycerate dehydratase</fullName>
    </alternativeName>
</protein>
<dbReference type="PANTHER" id="PTHR11902">
    <property type="entry name" value="ENOLASE"/>
    <property type="match status" value="1"/>
</dbReference>
<dbReference type="PRINTS" id="PR00148">
    <property type="entry name" value="ENOLASE"/>
</dbReference>
<dbReference type="Pfam" id="PF03952">
    <property type="entry name" value="Enolase_N"/>
    <property type="match status" value="1"/>
</dbReference>
<comment type="similarity">
    <text evidence="2 10">Belongs to the enolase family.</text>
</comment>
<feature type="binding site" evidence="12">
    <location>
        <position position="388"/>
    </location>
    <ligand>
        <name>substrate</name>
    </ligand>
</feature>
<proteinExistence type="inferred from homology"/>
<feature type="domain" description="Enolase N-terminal" evidence="15">
    <location>
        <begin position="3"/>
        <end position="133"/>
    </location>
</feature>
<name>A0A2W2AUG9_9BACT</name>
<dbReference type="HAMAP" id="MF_00318">
    <property type="entry name" value="Enolase"/>
    <property type="match status" value="1"/>
</dbReference>
<dbReference type="GO" id="GO:0000015">
    <property type="term" value="C:phosphopyruvate hydratase complex"/>
    <property type="evidence" value="ECO:0007669"/>
    <property type="project" value="InterPro"/>
</dbReference>
<comment type="pathway">
    <text evidence="1 10">Carbohydrate degradation; glycolysis; pyruvate from D-glyceraldehyde 3-phosphate: step 4/5.</text>
</comment>
<dbReference type="SUPFAM" id="SSF54826">
    <property type="entry name" value="Enolase N-terminal domain-like"/>
    <property type="match status" value="1"/>
</dbReference>
<dbReference type="PIRSF" id="PIRSF001400">
    <property type="entry name" value="Enolase"/>
    <property type="match status" value="1"/>
</dbReference>
<feature type="binding site" evidence="10">
    <location>
        <position position="388"/>
    </location>
    <ligand>
        <name>(2R)-2-phosphoglycerate</name>
        <dbReference type="ChEBI" id="CHEBI:58289"/>
    </ligand>
</feature>
<dbReference type="InterPro" id="IPR036849">
    <property type="entry name" value="Enolase-like_C_sf"/>
</dbReference>
<dbReference type="GO" id="GO:0005576">
    <property type="term" value="C:extracellular region"/>
    <property type="evidence" value="ECO:0007669"/>
    <property type="project" value="UniProtKB-SubCell"/>
</dbReference>
<comment type="subcellular location">
    <subcellularLocation>
        <location evidence="10">Cytoplasm</location>
    </subcellularLocation>
    <subcellularLocation>
        <location evidence="10">Secreted</location>
    </subcellularLocation>
    <subcellularLocation>
        <location evidence="10">Cell surface</location>
    </subcellularLocation>
    <text evidence="10">Fractions of enolase are present in both the cytoplasm and on the cell surface.</text>
</comment>
<dbReference type="SMART" id="SM01193">
    <property type="entry name" value="Enolase_N"/>
    <property type="match status" value="1"/>
</dbReference>
<keyword evidence="6 10" id="KW-0460">Magnesium</keyword>
<comment type="catalytic activity">
    <reaction evidence="10">
        <text>(2R)-2-phosphoglycerate = phosphoenolpyruvate + H2O</text>
        <dbReference type="Rhea" id="RHEA:10164"/>
        <dbReference type="ChEBI" id="CHEBI:15377"/>
        <dbReference type="ChEBI" id="CHEBI:58289"/>
        <dbReference type="ChEBI" id="CHEBI:58702"/>
        <dbReference type="EC" id="4.2.1.11"/>
    </reaction>
</comment>
<feature type="binding site" evidence="10">
    <location>
        <position position="162"/>
    </location>
    <ligand>
        <name>(2R)-2-phosphoglycerate</name>
        <dbReference type="ChEBI" id="CHEBI:58289"/>
    </ligand>
</feature>
<dbReference type="Gene3D" id="3.20.20.120">
    <property type="entry name" value="Enolase-like C-terminal domain"/>
    <property type="match status" value="1"/>
</dbReference>
<evidence type="ECO:0000256" key="4">
    <source>
        <dbReference type="ARBA" id="ARBA00017068"/>
    </source>
</evidence>
<dbReference type="Pfam" id="PF00113">
    <property type="entry name" value="Enolase_C"/>
    <property type="match status" value="1"/>
</dbReference>
<evidence type="ECO:0000256" key="10">
    <source>
        <dbReference type="HAMAP-Rule" id="MF_00318"/>
    </source>
</evidence>
<comment type="function">
    <text evidence="9 10">Catalyzes the reversible conversion of 2-phosphoglycerate (2-PG) into phosphoenolpyruvate (PEP). It is essential for the degradation of carbohydrates via glycolysis.</text>
</comment>
<evidence type="ECO:0000256" key="8">
    <source>
        <dbReference type="ARBA" id="ARBA00023239"/>
    </source>
</evidence>
<dbReference type="PANTHER" id="PTHR11902:SF1">
    <property type="entry name" value="ENOLASE"/>
    <property type="match status" value="1"/>
</dbReference>
<feature type="domain" description="Enolase C-terminal TIM barrel" evidence="14">
    <location>
        <begin position="138"/>
        <end position="425"/>
    </location>
</feature>
<keyword evidence="17" id="KW-1185">Reference proteome</keyword>
<gene>
    <name evidence="10" type="primary">eno</name>
    <name evidence="16" type="ORF">DN068_16250</name>
</gene>
<evidence type="ECO:0000259" key="15">
    <source>
        <dbReference type="SMART" id="SM01193"/>
    </source>
</evidence>
<evidence type="ECO:0000256" key="7">
    <source>
        <dbReference type="ARBA" id="ARBA00023152"/>
    </source>
</evidence>
<dbReference type="Gene3D" id="3.30.390.10">
    <property type="entry name" value="Enolase-like, N-terminal domain"/>
    <property type="match status" value="1"/>
</dbReference>
<comment type="cofactor">
    <cofactor evidence="10">
        <name>Mg(2+)</name>
        <dbReference type="ChEBI" id="CHEBI:18420"/>
    </cofactor>
    <text evidence="10">Binds a second Mg(2+) ion via substrate during catalysis.</text>
</comment>
<keyword evidence="16" id="KW-0670">Pyruvate</keyword>
<keyword evidence="8 10" id="KW-0456">Lyase</keyword>
<dbReference type="InterPro" id="IPR020811">
    <property type="entry name" value="Enolase_N"/>
</dbReference>
<comment type="cofactor">
    <cofactor evidence="13">
        <name>Mg(2+)</name>
        <dbReference type="ChEBI" id="CHEBI:18420"/>
    </cofactor>
    <text evidence="13">Mg(2+) is required for catalysis and for stabilizing the dimer.</text>
</comment>
<evidence type="ECO:0000256" key="5">
    <source>
        <dbReference type="ARBA" id="ARBA00022525"/>
    </source>
</evidence>
<keyword evidence="10 13" id="KW-0479">Metal-binding</keyword>
<feature type="binding site" evidence="12">
    <location>
        <begin position="364"/>
        <end position="367"/>
    </location>
    <ligand>
        <name>substrate</name>
    </ligand>
</feature>
<dbReference type="OrthoDB" id="9804716at2"/>
<keyword evidence="7 10" id="KW-0324">Glycolysis</keyword>
<dbReference type="FunFam" id="3.30.390.10:FF:000001">
    <property type="entry name" value="Enolase"/>
    <property type="match status" value="1"/>
</dbReference>
<dbReference type="SUPFAM" id="SSF51604">
    <property type="entry name" value="Enolase C-terminal domain-like"/>
    <property type="match status" value="1"/>
</dbReference>
<feature type="binding site" evidence="10 13">
    <location>
        <position position="285"/>
    </location>
    <ligand>
        <name>Mg(2+)</name>
        <dbReference type="ChEBI" id="CHEBI:18420"/>
    </ligand>
</feature>
<dbReference type="InterPro" id="IPR000941">
    <property type="entry name" value="Enolase"/>
</dbReference>
<feature type="binding site" evidence="10 13">
    <location>
        <position position="241"/>
    </location>
    <ligand>
        <name>Mg(2+)</name>
        <dbReference type="ChEBI" id="CHEBI:18420"/>
    </ligand>
</feature>
<dbReference type="Proteomes" id="UP000248745">
    <property type="component" value="Unassembled WGS sequence"/>
</dbReference>
<reference evidence="16 17" key="1">
    <citation type="submission" date="2018-06" db="EMBL/GenBank/DDBJ databases">
        <title>Mucibacter soli gen. nov., sp. nov., a new member of the family Chitinophagaceae producing mucin.</title>
        <authorList>
            <person name="Kim M.-K."/>
            <person name="Park S."/>
            <person name="Kim T.-S."/>
            <person name="Joung Y."/>
            <person name="Han J.-H."/>
            <person name="Kim S.B."/>
        </authorList>
    </citation>
    <scope>NUCLEOTIDE SEQUENCE [LARGE SCALE GENOMIC DNA]</scope>
    <source>
        <strain evidence="16 17">R1-15</strain>
    </source>
</reference>
<evidence type="ECO:0000256" key="6">
    <source>
        <dbReference type="ARBA" id="ARBA00022842"/>
    </source>
</evidence>
<dbReference type="GO" id="GO:0009986">
    <property type="term" value="C:cell surface"/>
    <property type="evidence" value="ECO:0007669"/>
    <property type="project" value="UniProtKB-SubCell"/>
</dbReference>
<dbReference type="SFLD" id="SFLDF00002">
    <property type="entry name" value="enolase"/>
    <property type="match status" value="1"/>
</dbReference>
<evidence type="ECO:0000256" key="12">
    <source>
        <dbReference type="PIRSR" id="PIRSR001400-2"/>
    </source>
</evidence>
<dbReference type="SFLD" id="SFLDS00001">
    <property type="entry name" value="Enolase"/>
    <property type="match status" value="1"/>
</dbReference>
<organism evidence="16 17">
    <name type="scientific">Taibaiella soli</name>
    <dbReference type="NCBI Taxonomy" id="1649169"/>
    <lineage>
        <taxon>Bacteria</taxon>
        <taxon>Pseudomonadati</taxon>
        <taxon>Bacteroidota</taxon>
        <taxon>Chitinophagia</taxon>
        <taxon>Chitinophagales</taxon>
        <taxon>Chitinophagaceae</taxon>
        <taxon>Taibaiella</taxon>
    </lineage>
</organism>
<dbReference type="InterPro" id="IPR020810">
    <property type="entry name" value="Enolase_C"/>
</dbReference>
<dbReference type="EMBL" id="QKTW01000022">
    <property type="protein sequence ID" value="PZF71624.1"/>
    <property type="molecule type" value="Genomic_DNA"/>
</dbReference>
<dbReference type="EC" id="4.2.1.11" evidence="3 10"/>
<keyword evidence="10" id="KW-0963">Cytoplasm</keyword>
<feature type="binding site" evidence="10">
    <location>
        <position position="366"/>
    </location>
    <ligand>
        <name>(2R)-2-phosphoglycerate</name>
        <dbReference type="ChEBI" id="CHEBI:58289"/>
    </ligand>
</feature>
<dbReference type="SFLD" id="SFLDG00178">
    <property type="entry name" value="enolase"/>
    <property type="match status" value="1"/>
</dbReference>
<sequence>MKIKQVKAREVLDSRGNPTVSADVVLEDGSFGTAMCPSGASTGEKEAVELRDGDQHRYNGKGVLKAVSNINDEISNALTGRDVESQEAFDKLLIELDGTPFKSKLGANALLPVSMAFSRAMSHSRKVPLYRQLYERRDYIMPVPCMNVINGGRHADNNLDFQEFMIAPHNASSFREAIRMGEETFHALKGILKAKGYYTGVGDEGGFAPNLSTNEEAVELILESIVKAGYDPGKDISICLDPAASEMWDGSKYLFYKSTQQRMESSELISLWQSWVTKYPIVLLEDGMGEDDWQGWKQLTQAMGKNIELVGDDIFCTNPAILQKGIDERVANSILIKLNQIGTVTETLDTIRLANKHGYHQFLSHRSGETEDTFLADLAVASNAGHLKTGSGCRSERIAKYNRLLLIEEELGVAATFADGETFKNWNNK</sequence>
<evidence type="ECO:0000256" key="1">
    <source>
        <dbReference type="ARBA" id="ARBA00005031"/>
    </source>
</evidence>
<evidence type="ECO:0000256" key="3">
    <source>
        <dbReference type="ARBA" id="ARBA00012058"/>
    </source>
</evidence>
<evidence type="ECO:0000256" key="9">
    <source>
        <dbReference type="ARBA" id="ARBA00045763"/>
    </source>
</evidence>
<evidence type="ECO:0000256" key="13">
    <source>
        <dbReference type="PIRSR" id="PIRSR001400-3"/>
    </source>
</evidence>
<feature type="binding site" evidence="12">
    <location>
        <position position="285"/>
    </location>
    <ligand>
        <name>substrate</name>
    </ligand>
</feature>
<feature type="binding site" evidence="10">
    <location>
        <position position="367"/>
    </location>
    <ligand>
        <name>(2R)-2-phosphoglycerate</name>
        <dbReference type="ChEBI" id="CHEBI:58289"/>
    </ligand>
</feature>
<evidence type="ECO:0000259" key="14">
    <source>
        <dbReference type="SMART" id="SM01192"/>
    </source>
</evidence>
<comment type="caution">
    <text evidence="16">The sequence shown here is derived from an EMBL/GenBank/DDBJ whole genome shotgun (WGS) entry which is preliminary data.</text>
</comment>
<accession>A0A2W2AUG9</accession>
<keyword evidence="5 10" id="KW-0964">Secreted</keyword>
<dbReference type="CDD" id="cd03313">
    <property type="entry name" value="enolase"/>
    <property type="match status" value="1"/>
</dbReference>